<evidence type="ECO:0000313" key="2">
    <source>
        <dbReference type="Proteomes" id="UP001060085"/>
    </source>
</evidence>
<proteinExistence type="predicted"/>
<dbReference type="Proteomes" id="UP001060085">
    <property type="component" value="Linkage Group LG05"/>
</dbReference>
<dbReference type="EMBL" id="CM044705">
    <property type="protein sequence ID" value="KAI5664905.1"/>
    <property type="molecule type" value="Genomic_DNA"/>
</dbReference>
<keyword evidence="2" id="KW-1185">Reference proteome</keyword>
<comment type="caution">
    <text evidence="1">The sequence shown here is derived from an EMBL/GenBank/DDBJ whole genome shotgun (WGS) entry which is preliminary data.</text>
</comment>
<name>A0ACC0AX22_CATRO</name>
<accession>A0ACC0AX22</accession>
<organism evidence="1 2">
    <name type="scientific">Catharanthus roseus</name>
    <name type="common">Madagascar periwinkle</name>
    <name type="synonym">Vinca rosea</name>
    <dbReference type="NCBI Taxonomy" id="4058"/>
    <lineage>
        <taxon>Eukaryota</taxon>
        <taxon>Viridiplantae</taxon>
        <taxon>Streptophyta</taxon>
        <taxon>Embryophyta</taxon>
        <taxon>Tracheophyta</taxon>
        <taxon>Spermatophyta</taxon>
        <taxon>Magnoliopsida</taxon>
        <taxon>eudicotyledons</taxon>
        <taxon>Gunneridae</taxon>
        <taxon>Pentapetalae</taxon>
        <taxon>asterids</taxon>
        <taxon>lamiids</taxon>
        <taxon>Gentianales</taxon>
        <taxon>Apocynaceae</taxon>
        <taxon>Rauvolfioideae</taxon>
        <taxon>Vinceae</taxon>
        <taxon>Catharanthinae</taxon>
        <taxon>Catharanthus</taxon>
    </lineage>
</organism>
<reference evidence="2" key="1">
    <citation type="journal article" date="2023" name="Nat. Plants">
        <title>Single-cell RNA sequencing provides a high-resolution roadmap for understanding the multicellular compartmentation of specialized metabolism.</title>
        <authorList>
            <person name="Sun S."/>
            <person name="Shen X."/>
            <person name="Li Y."/>
            <person name="Li Y."/>
            <person name="Wang S."/>
            <person name="Li R."/>
            <person name="Zhang H."/>
            <person name="Shen G."/>
            <person name="Guo B."/>
            <person name="Wei J."/>
            <person name="Xu J."/>
            <person name="St-Pierre B."/>
            <person name="Chen S."/>
            <person name="Sun C."/>
        </authorList>
    </citation>
    <scope>NUCLEOTIDE SEQUENCE [LARGE SCALE GENOMIC DNA]</scope>
</reference>
<gene>
    <name evidence="1" type="ORF">M9H77_24228</name>
</gene>
<sequence length="173" mass="19050">MVRPSGHRGDDDLGPVTDRTGRVEGCTIITSSRGLMGRHSTSDLPSTPNPLPAGFHYDTGAPGSSTQPSTVPFRSRPPLSSHLSHTPMPYEAYGSAYPSSHPTGTVYDPYLHAPTVQPHIPYRSAAQEPLKEFSGQPRQIGIEFFYQMAWIYMYFPIFAPAVRPETQACKPYI</sequence>
<protein>
    <submittedName>
        <fullName evidence="1">Uncharacterized protein</fullName>
    </submittedName>
</protein>
<evidence type="ECO:0000313" key="1">
    <source>
        <dbReference type="EMBL" id="KAI5664905.1"/>
    </source>
</evidence>